<dbReference type="Proteomes" id="UP000325641">
    <property type="component" value="Chromosome"/>
</dbReference>
<protein>
    <recommendedName>
        <fullName evidence="3">DNA recombination protein RmuC homolog</fullName>
    </recommendedName>
</protein>
<dbReference type="GO" id="GO:0006310">
    <property type="term" value="P:DNA recombination"/>
    <property type="evidence" value="ECO:0007669"/>
    <property type="project" value="UniProtKB-KW"/>
</dbReference>
<sequence length="403" mass="45077">MIEQKLEQNLTGHAETARILKDELSNSFHRLGTSVNDSLTQSSQLQSERLGNVNDTLGSLTERLEKAQEGIRTTVEARLEVIRSDNAAKLEQMRATVDEKLHDTLEQRLTNSFKQVSDQLEQVFRGLGEMQNLATGVGDLKRMMTNVRARGTWGEVTLASILEQAMAPDQYEKNVEVRPGSNQRVEFSIRLPGGEGGPLWLPIDAKFPTEDFERLMDASERGDVETVDLAGKALETRIRQAANDIATKYIHPPFSTDFAVMFLPTEGLYAEVIRRPGLSDFLQRENRILVTGPTTLLALLNSLRMGFRTLAIQKRSSEVWQILGAVKTEFEKYGSIIDKVQKKLQEASNTIDGVSIRKRAIDRKLRSVEMLPEIEVTALLATPNSDEPEPSAIEELQSVETEA</sequence>
<dbReference type="EMBL" id="CP044543">
    <property type="protein sequence ID" value="QFI77219.1"/>
    <property type="molecule type" value="Genomic_DNA"/>
</dbReference>
<dbReference type="AlphaFoldDB" id="A0A5P6PFS0"/>
<name>A0A5P6PFS0_9BRAD</name>
<evidence type="ECO:0000256" key="1">
    <source>
        <dbReference type="ARBA" id="ARBA00003416"/>
    </source>
</evidence>
<feature type="region of interest" description="Disordered" evidence="6">
    <location>
        <begin position="381"/>
        <end position="403"/>
    </location>
</feature>
<comment type="function">
    <text evidence="1">Involved in DNA recombination.</text>
</comment>
<keyword evidence="5" id="KW-0233">DNA recombination</keyword>
<organism evidence="7 8">
    <name type="scientific">Bradyrhizobium betae</name>
    <dbReference type="NCBI Taxonomy" id="244734"/>
    <lineage>
        <taxon>Bacteria</taxon>
        <taxon>Pseudomonadati</taxon>
        <taxon>Pseudomonadota</taxon>
        <taxon>Alphaproteobacteria</taxon>
        <taxon>Hyphomicrobiales</taxon>
        <taxon>Nitrobacteraceae</taxon>
        <taxon>Bradyrhizobium</taxon>
    </lineage>
</organism>
<dbReference type="Gene3D" id="1.20.120.20">
    <property type="entry name" value="Apolipoprotein"/>
    <property type="match status" value="1"/>
</dbReference>
<dbReference type="KEGG" id="bbet:F8237_17435"/>
<gene>
    <name evidence="7" type="primary">rmuC</name>
    <name evidence="7" type="ORF">F8237_17435</name>
</gene>
<evidence type="ECO:0000256" key="3">
    <source>
        <dbReference type="ARBA" id="ARBA00021840"/>
    </source>
</evidence>
<proteinExistence type="inferred from homology"/>
<dbReference type="PANTHER" id="PTHR30563">
    <property type="entry name" value="DNA RECOMBINATION PROTEIN RMUC"/>
    <property type="match status" value="1"/>
</dbReference>
<evidence type="ECO:0000256" key="6">
    <source>
        <dbReference type="SAM" id="MobiDB-lite"/>
    </source>
</evidence>
<accession>A0A5P6PFS0</accession>
<dbReference type="OrthoDB" id="370725at2"/>
<dbReference type="InterPro" id="IPR003798">
    <property type="entry name" value="DNA_recombination_RmuC"/>
</dbReference>
<dbReference type="Pfam" id="PF02646">
    <property type="entry name" value="RmuC"/>
    <property type="match status" value="1"/>
</dbReference>
<evidence type="ECO:0000313" key="7">
    <source>
        <dbReference type="EMBL" id="QFI77219.1"/>
    </source>
</evidence>
<evidence type="ECO:0000256" key="2">
    <source>
        <dbReference type="ARBA" id="ARBA00009840"/>
    </source>
</evidence>
<dbReference type="PANTHER" id="PTHR30563:SF0">
    <property type="entry name" value="DNA RECOMBINATION PROTEIN RMUC"/>
    <property type="match status" value="1"/>
</dbReference>
<evidence type="ECO:0000256" key="4">
    <source>
        <dbReference type="ARBA" id="ARBA00023054"/>
    </source>
</evidence>
<evidence type="ECO:0000256" key="5">
    <source>
        <dbReference type="ARBA" id="ARBA00023172"/>
    </source>
</evidence>
<evidence type="ECO:0000313" key="8">
    <source>
        <dbReference type="Proteomes" id="UP000325641"/>
    </source>
</evidence>
<keyword evidence="4" id="KW-0175">Coiled coil</keyword>
<reference evidence="8" key="1">
    <citation type="submission" date="2019-10" db="EMBL/GenBank/DDBJ databases">
        <title>Complete Genome Sequence of Bradyrhizobium betae type strain PL7HG1T.</title>
        <authorList>
            <person name="Bromfield E.S.P."/>
            <person name="Cloutier S."/>
        </authorList>
    </citation>
    <scope>NUCLEOTIDE SEQUENCE [LARGE SCALE GENOMIC DNA]</scope>
    <source>
        <strain evidence="8">PL7HG1</strain>
    </source>
</reference>
<comment type="similarity">
    <text evidence="2">Belongs to the RmuC family.</text>
</comment>